<accession>A0A1U7D4W9</accession>
<reference evidence="1 2" key="1">
    <citation type="submission" date="2016-03" db="EMBL/GenBank/DDBJ databases">
        <title>Deep-sea bacteria in the southern Pacific.</title>
        <authorList>
            <person name="Tang K."/>
        </authorList>
    </citation>
    <scope>NUCLEOTIDE SEQUENCE [LARGE SCALE GENOMIC DNA]</scope>
    <source>
        <strain evidence="1 2">JLT2016</strain>
    </source>
</reference>
<evidence type="ECO:0000313" key="1">
    <source>
        <dbReference type="EMBL" id="APX23162.1"/>
    </source>
</evidence>
<name>A0A1U7D4W9_9RHOB</name>
<sequence>MKTGGIVRRRKRDVHRELGYAALLEEVRARGFHLVECGDQYLIICDDAHLLVHC</sequence>
<organism evidence="1 2">
    <name type="scientific">Salipiger profundus</name>
    <dbReference type="NCBI Taxonomy" id="1229727"/>
    <lineage>
        <taxon>Bacteria</taxon>
        <taxon>Pseudomonadati</taxon>
        <taxon>Pseudomonadota</taxon>
        <taxon>Alphaproteobacteria</taxon>
        <taxon>Rhodobacterales</taxon>
        <taxon>Roseobacteraceae</taxon>
        <taxon>Salipiger</taxon>
    </lineage>
</organism>
<dbReference type="AlphaFoldDB" id="A0A1U7D4W9"/>
<proteinExistence type="predicted"/>
<protein>
    <submittedName>
        <fullName evidence="1">Uncharacterized protein</fullName>
    </submittedName>
</protein>
<evidence type="ECO:0000313" key="2">
    <source>
        <dbReference type="Proteomes" id="UP000186559"/>
    </source>
</evidence>
<dbReference type="KEGG" id="tpro:Ga0080559_TMP2366"/>
<gene>
    <name evidence="1" type="ORF">Ga0080559_TMP2366</name>
</gene>
<keyword evidence="2" id="KW-1185">Reference proteome</keyword>
<dbReference type="EMBL" id="CP014796">
    <property type="protein sequence ID" value="APX23162.1"/>
    <property type="molecule type" value="Genomic_DNA"/>
</dbReference>
<dbReference type="Proteomes" id="UP000186559">
    <property type="component" value="Chromosome"/>
</dbReference>